<gene>
    <name evidence="1" type="ORF">CVIRNUC_010507</name>
</gene>
<reference evidence="1 2" key="1">
    <citation type="submission" date="2023-10" db="EMBL/GenBank/DDBJ databases">
        <authorList>
            <person name="Maclean D."/>
            <person name="Macfadyen A."/>
        </authorList>
    </citation>
    <scope>NUCLEOTIDE SEQUENCE [LARGE SCALE GENOMIC DNA]</scope>
</reference>
<keyword evidence="2" id="KW-1185">Reference proteome</keyword>
<protein>
    <submittedName>
        <fullName evidence="1">Uncharacterized protein</fullName>
    </submittedName>
</protein>
<name>A0AAV1IIY5_9CHLO</name>
<evidence type="ECO:0000313" key="1">
    <source>
        <dbReference type="EMBL" id="CAK0787289.1"/>
    </source>
</evidence>
<accession>A0AAV1IIY5</accession>
<proteinExistence type="predicted"/>
<evidence type="ECO:0000313" key="2">
    <source>
        <dbReference type="Proteomes" id="UP001314263"/>
    </source>
</evidence>
<dbReference type="EMBL" id="CAUYUE010000016">
    <property type="protein sequence ID" value="CAK0787289.1"/>
    <property type="molecule type" value="Genomic_DNA"/>
</dbReference>
<organism evidence="1 2">
    <name type="scientific">Coccomyxa viridis</name>
    <dbReference type="NCBI Taxonomy" id="1274662"/>
    <lineage>
        <taxon>Eukaryota</taxon>
        <taxon>Viridiplantae</taxon>
        <taxon>Chlorophyta</taxon>
        <taxon>core chlorophytes</taxon>
        <taxon>Trebouxiophyceae</taxon>
        <taxon>Trebouxiophyceae incertae sedis</taxon>
        <taxon>Coccomyxaceae</taxon>
        <taxon>Coccomyxa</taxon>
    </lineage>
</organism>
<comment type="caution">
    <text evidence="1">The sequence shown here is derived from an EMBL/GenBank/DDBJ whole genome shotgun (WGS) entry which is preliminary data.</text>
</comment>
<dbReference type="AlphaFoldDB" id="A0AAV1IIY5"/>
<dbReference type="Proteomes" id="UP001314263">
    <property type="component" value="Unassembled WGS sequence"/>
</dbReference>
<sequence>MQLEREAKAEAREKVYEEIDRHPVNESDLLKESKVDPAFRREMWDLMSTRARQRRAGKGG</sequence>